<dbReference type="InterPro" id="IPR013087">
    <property type="entry name" value="Znf_C2H2_type"/>
</dbReference>
<dbReference type="Proteomes" id="UP001152607">
    <property type="component" value="Unassembled WGS sequence"/>
</dbReference>
<dbReference type="OrthoDB" id="5305647at2759"/>
<accession>A0A9W4U7L5</accession>
<evidence type="ECO:0000259" key="2">
    <source>
        <dbReference type="SMART" id="SM00355"/>
    </source>
</evidence>
<reference evidence="3" key="1">
    <citation type="submission" date="2023-01" db="EMBL/GenBank/DDBJ databases">
        <authorList>
            <person name="Van Ghelder C."/>
            <person name="Rancurel C."/>
        </authorList>
    </citation>
    <scope>NUCLEOTIDE SEQUENCE</scope>
    <source>
        <strain evidence="3">CNCM I-4278</strain>
    </source>
</reference>
<evidence type="ECO:0000256" key="1">
    <source>
        <dbReference type="SAM" id="MobiDB-lite"/>
    </source>
</evidence>
<comment type="caution">
    <text evidence="3">The sequence shown here is derived from an EMBL/GenBank/DDBJ whole genome shotgun (WGS) entry which is preliminary data.</text>
</comment>
<dbReference type="AlphaFoldDB" id="A0A9W4U7L5"/>
<feature type="region of interest" description="Disordered" evidence="1">
    <location>
        <begin position="1"/>
        <end position="21"/>
    </location>
</feature>
<protein>
    <recommendedName>
        <fullName evidence="2">C2H2-type domain-containing protein</fullName>
    </recommendedName>
</protein>
<feature type="compositionally biased region" description="Polar residues" evidence="1">
    <location>
        <begin position="7"/>
        <end position="16"/>
    </location>
</feature>
<feature type="domain" description="C2H2-type" evidence="2">
    <location>
        <begin position="65"/>
        <end position="90"/>
    </location>
</feature>
<proteinExistence type="predicted"/>
<feature type="domain" description="C2H2-type" evidence="2">
    <location>
        <begin position="137"/>
        <end position="176"/>
    </location>
</feature>
<feature type="region of interest" description="Disordered" evidence="1">
    <location>
        <begin position="107"/>
        <end position="131"/>
    </location>
</feature>
<dbReference type="GO" id="GO:0006357">
    <property type="term" value="P:regulation of transcription by RNA polymerase II"/>
    <property type="evidence" value="ECO:0007669"/>
    <property type="project" value="TreeGrafter"/>
</dbReference>
<name>A0A9W4U7L5_9PLEO</name>
<keyword evidence="4" id="KW-1185">Reference proteome</keyword>
<gene>
    <name evidence="3" type="ORF">PDIGIT_LOCUS3825</name>
</gene>
<dbReference type="PANTHER" id="PTHR46179">
    <property type="entry name" value="ZINC FINGER PROTEIN"/>
    <property type="match status" value="1"/>
</dbReference>
<feature type="domain" description="C2H2-type" evidence="2">
    <location>
        <begin position="94"/>
        <end position="122"/>
    </location>
</feature>
<feature type="compositionally biased region" description="Basic and acidic residues" evidence="1">
    <location>
        <begin position="276"/>
        <end position="295"/>
    </location>
</feature>
<dbReference type="SMART" id="SM00355">
    <property type="entry name" value="ZnF_C2H2"/>
    <property type="match status" value="3"/>
</dbReference>
<evidence type="ECO:0000313" key="4">
    <source>
        <dbReference type="Proteomes" id="UP001152607"/>
    </source>
</evidence>
<dbReference type="InterPro" id="IPR051061">
    <property type="entry name" value="Zinc_finger_trans_reg"/>
</dbReference>
<dbReference type="GO" id="GO:0005634">
    <property type="term" value="C:nucleus"/>
    <property type="evidence" value="ECO:0007669"/>
    <property type="project" value="TreeGrafter"/>
</dbReference>
<evidence type="ECO:0000313" key="3">
    <source>
        <dbReference type="EMBL" id="CAI6326307.1"/>
    </source>
</evidence>
<sequence>MEADPSLVSTSPSTKLSHSKEATIPNDFSNYELTKPVDENPIYDSMYQATSIIPAQPPRDLKGRLICGRKECAHMTFGTPSLWRQHMDRHTRPYKCAITNCSAHSEGFGSKGELRRHENSVHPQPSSFSSSSGYKKFYCPVPSCPRSYASGLSGTSSRNRPFSRKDNRQNHISRKHRDLYPSTFTAINSQAGARHITPESPDHDVYAEEEEMSIRRIISDPAVTKPAPDIEEHDRMPVDEPPTPDYVNREHSSAVATTITTATVAAIAPTAAMDEAQFHRPREQDETMKDKVDETEELRQKVKDLERDLEIWKKRVESLIDVLGSKSK</sequence>
<dbReference type="PANTHER" id="PTHR46179:SF24">
    <property type="entry name" value="C2H2-TYPE DOMAIN-CONTAINING PROTEIN"/>
    <property type="match status" value="1"/>
</dbReference>
<feature type="region of interest" description="Disordered" evidence="1">
    <location>
        <begin position="272"/>
        <end position="295"/>
    </location>
</feature>
<organism evidence="3 4">
    <name type="scientific">Periconia digitata</name>
    <dbReference type="NCBI Taxonomy" id="1303443"/>
    <lineage>
        <taxon>Eukaryota</taxon>
        <taxon>Fungi</taxon>
        <taxon>Dikarya</taxon>
        <taxon>Ascomycota</taxon>
        <taxon>Pezizomycotina</taxon>
        <taxon>Dothideomycetes</taxon>
        <taxon>Pleosporomycetidae</taxon>
        <taxon>Pleosporales</taxon>
        <taxon>Massarineae</taxon>
        <taxon>Periconiaceae</taxon>
        <taxon>Periconia</taxon>
    </lineage>
</organism>
<dbReference type="EMBL" id="CAOQHR010000002">
    <property type="protein sequence ID" value="CAI6326307.1"/>
    <property type="molecule type" value="Genomic_DNA"/>
</dbReference>
<feature type="compositionally biased region" description="Polar residues" evidence="1">
    <location>
        <begin position="150"/>
        <end position="160"/>
    </location>
</feature>
<feature type="region of interest" description="Disordered" evidence="1">
    <location>
        <begin position="148"/>
        <end position="176"/>
    </location>
</feature>